<dbReference type="EMBL" id="JAUJYN010000007">
    <property type="protein sequence ID" value="KAK1266045.1"/>
    <property type="molecule type" value="Genomic_DNA"/>
</dbReference>
<reference evidence="1" key="2">
    <citation type="submission" date="2023-06" db="EMBL/GenBank/DDBJ databases">
        <authorList>
            <person name="Ma L."/>
            <person name="Liu K.-W."/>
            <person name="Li Z."/>
            <person name="Hsiao Y.-Y."/>
            <person name="Qi Y."/>
            <person name="Fu T."/>
            <person name="Tang G."/>
            <person name="Zhang D."/>
            <person name="Sun W.-H."/>
            <person name="Liu D.-K."/>
            <person name="Li Y."/>
            <person name="Chen G.-Z."/>
            <person name="Liu X.-D."/>
            <person name="Liao X.-Y."/>
            <person name="Jiang Y.-T."/>
            <person name="Yu X."/>
            <person name="Hao Y."/>
            <person name="Huang J."/>
            <person name="Zhao X.-W."/>
            <person name="Ke S."/>
            <person name="Chen Y.-Y."/>
            <person name="Wu W.-L."/>
            <person name="Hsu J.-L."/>
            <person name="Lin Y.-F."/>
            <person name="Huang M.-D."/>
            <person name="Li C.-Y."/>
            <person name="Huang L."/>
            <person name="Wang Z.-W."/>
            <person name="Zhao X."/>
            <person name="Zhong W.-Y."/>
            <person name="Peng D.-H."/>
            <person name="Ahmad S."/>
            <person name="Lan S."/>
            <person name="Zhang J.-S."/>
            <person name="Tsai W.-C."/>
            <person name="Van De Peer Y."/>
            <person name="Liu Z.-J."/>
        </authorList>
    </citation>
    <scope>NUCLEOTIDE SEQUENCE</scope>
    <source>
        <strain evidence="1">SCP</strain>
        <tissue evidence="1">Leaves</tissue>
    </source>
</reference>
<protein>
    <submittedName>
        <fullName evidence="1">Uncharacterized protein</fullName>
    </submittedName>
</protein>
<accession>A0AAV9APL5</accession>
<sequence>MTTSGQCEVSVTKLSYFDIVFSHGVWYMQAVLSENDIPSIPLKIGPTIEGPSAQEPPSPALP</sequence>
<name>A0AAV9APL5_ACOGR</name>
<evidence type="ECO:0000313" key="2">
    <source>
        <dbReference type="Proteomes" id="UP001179952"/>
    </source>
</evidence>
<organism evidence="1 2">
    <name type="scientific">Acorus gramineus</name>
    <name type="common">Dwarf sweet flag</name>
    <dbReference type="NCBI Taxonomy" id="55184"/>
    <lineage>
        <taxon>Eukaryota</taxon>
        <taxon>Viridiplantae</taxon>
        <taxon>Streptophyta</taxon>
        <taxon>Embryophyta</taxon>
        <taxon>Tracheophyta</taxon>
        <taxon>Spermatophyta</taxon>
        <taxon>Magnoliopsida</taxon>
        <taxon>Liliopsida</taxon>
        <taxon>Acoraceae</taxon>
        <taxon>Acorus</taxon>
    </lineage>
</organism>
<dbReference type="Proteomes" id="UP001179952">
    <property type="component" value="Unassembled WGS sequence"/>
</dbReference>
<evidence type="ECO:0000313" key="1">
    <source>
        <dbReference type="EMBL" id="KAK1266045.1"/>
    </source>
</evidence>
<reference evidence="1" key="1">
    <citation type="journal article" date="2023" name="Nat. Commun.">
        <title>Diploid and tetraploid genomes of Acorus and the evolution of monocots.</title>
        <authorList>
            <person name="Ma L."/>
            <person name="Liu K.W."/>
            <person name="Li Z."/>
            <person name="Hsiao Y.Y."/>
            <person name="Qi Y."/>
            <person name="Fu T."/>
            <person name="Tang G.D."/>
            <person name="Zhang D."/>
            <person name="Sun W.H."/>
            <person name="Liu D.K."/>
            <person name="Li Y."/>
            <person name="Chen G.Z."/>
            <person name="Liu X.D."/>
            <person name="Liao X.Y."/>
            <person name="Jiang Y.T."/>
            <person name="Yu X."/>
            <person name="Hao Y."/>
            <person name="Huang J."/>
            <person name="Zhao X.W."/>
            <person name="Ke S."/>
            <person name="Chen Y.Y."/>
            <person name="Wu W.L."/>
            <person name="Hsu J.L."/>
            <person name="Lin Y.F."/>
            <person name="Huang M.D."/>
            <person name="Li C.Y."/>
            <person name="Huang L."/>
            <person name="Wang Z.W."/>
            <person name="Zhao X."/>
            <person name="Zhong W.Y."/>
            <person name="Peng D.H."/>
            <person name="Ahmad S."/>
            <person name="Lan S."/>
            <person name="Zhang J.S."/>
            <person name="Tsai W.C."/>
            <person name="Van de Peer Y."/>
            <person name="Liu Z.J."/>
        </authorList>
    </citation>
    <scope>NUCLEOTIDE SEQUENCE</scope>
    <source>
        <strain evidence="1">SCP</strain>
    </source>
</reference>
<keyword evidence="2" id="KW-1185">Reference proteome</keyword>
<comment type="caution">
    <text evidence="1">The sequence shown here is derived from an EMBL/GenBank/DDBJ whole genome shotgun (WGS) entry which is preliminary data.</text>
</comment>
<proteinExistence type="predicted"/>
<dbReference type="AlphaFoldDB" id="A0AAV9APL5"/>
<gene>
    <name evidence="1" type="ORF">QJS04_geneDACA000143</name>
</gene>